<evidence type="ECO:0000313" key="5">
    <source>
        <dbReference type="Proteomes" id="UP000008021"/>
    </source>
</evidence>
<dbReference type="AlphaFoldDB" id="A0A0E0EXI9"/>
<dbReference type="HOGENOM" id="CLU_014546_7_2_1"/>
<evidence type="ECO:0000256" key="1">
    <source>
        <dbReference type="ARBA" id="ARBA00022679"/>
    </source>
</evidence>
<dbReference type="Gene3D" id="3.30.559.10">
    <property type="entry name" value="Chloramphenicol acetyltransferase-like domain"/>
    <property type="match status" value="2"/>
</dbReference>
<dbReference type="Pfam" id="PF02458">
    <property type="entry name" value="Transferase"/>
    <property type="match status" value="1"/>
</dbReference>
<dbReference type="Gramene" id="OMERI10G06490.1">
    <property type="protein sequence ID" value="OMERI10G06490.1"/>
    <property type="gene ID" value="OMERI10G06490"/>
</dbReference>
<sequence>MPPPPPSVRTRSVTSVALPTHGDGGGCRRVPLSPFDAYWVVLPPVRRVFLFPSPPPPPPFGDVVRALRDSLEAVLPAFYPFVGALVYSPEEEEGSVSIVVDAGGGVAFVEAETDLDIGRLVDEGEEHDEDALRQLVPDIRRDELPAPVMAAQVTEFVGGGGGVAVGVAVHHAAADGRGLWRFLEMWSAAAATAAAAAMATGVREALPSPPPPPLHDRTLVRFDGDGELARLFLRQIAPDLPKIVHAPLRQCRLSRRTTFAAPAVKLLKQRATAGGGKAPSTFAAMAAHGWVSIARASGLADDGGGPVFAVFLADARALMSPPAPGAYAGNCVAVCAASLEGADAHARAAAAVGGAVDAARRDPLGDRARWHDKFARIPPGRAVIMAGSPCFPAYAVEFGLGRPAARAELASMNHDGEVVLVGGREAGSVQASVAIAADKMPAFREMFVVGCGWRTCSFYV</sequence>
<dbReference type="STRING" id="40149.A0A0E0EXI9"/>
<keyword evidence="1" id="KW-0808">Transferase</keyword>
<keyword evidence="2" id="KW-0012">Acyltransferase</keyword>
<dbReference type="InterPro" id="IPR051504">
    <property type="entry name" value="Plant_metabolite_acyltrans"/>
</dbReference>
<protein>
    <submittedName>
        <fullName evidence="4">Uncharacterized protein</fullName>
    </submittedName>
</protein>
<dbReference type="eggNOG" id="ENOG502SK5N">
    <property type="taxonomic scope" value="Eukaryota"/>
</dbReference>
<evidence type="ECO:0000256" key="3">
    <source>
        <dbReference type="SAM" id="MobiDB-lite"/>
    </source>
</evidence>
<dbReference type="GO" id="GO:0050734">
    <property type="term" value="F:hydroxycinnamoyltransferase activity"/>
    <property type="evidence" value="ECO:0007669"/>
    <property type="project" value="UniProtKB-ARBA"/>
</dbReference>
<proteinExistence type="predicted"/>
<evidence type="ECO:0000256" key="2">
    <source>
        <dbReference type="ARBA" id="ARBA00023315"/>
    </source>
</evidence>
<reference evidence="4" key="1">
    <citation type="submission" date="2015-04" db="UniProtKB">
        <authorList>
            <consortium name="EnsemblPlants"/>
        </authorList>
    </citation>
    <scope>IDENTIFICATION</scope>
</reference>
<dbReference type="PANTHER" id="PTHR31625">
    <property type="match status" value="1"/>
</dbReference>
<organism evidence="4">
    <name type="scientific">Oryza meridionalis</name>
    <dbReference type="NCBI Taxonomy" id="40149"/>
    <lineage>
        <taxon>Eukaryota</taxon>
        <taxon>Viridiplantae</taxon>
        <taxon>Streptophyta</taxon>
        <taxon>Embryophyta</taxon>
        <taxon>Tracheophyta</taxon>
        <taxon>Spermatophyta</taxon>
        <taxon>Magnoliopsida</taxon>
        <taxon>Liliopsida</taxon>
        <taxon>Poales</taxon>
        <taxon>Poaceae</taxon>
        <taxon>BOP clade</taxon>
        <taxon>Oryzoideae</taxon>
        <taxon>Oryzeae</taxon>
        <taxon>Oryzinae</taxon>
        <taxon>Oryza</taxon>
    </lineage>
</organism>
<dbReference type="InterPro" id="IPR023213">
    <property type="entry name" value="CAT-like_dom_sf"/>
</dbReference>
<keyword evidence="5" id="KW-1185">Reference proteome</keyword>
<name>A0A0E0EXI9_9ORYZ</name>
<feature type="region of interest" description="Disordered" evidence="3">
    <location>
        <begin position="1"/>
        <end position="23"/>
    </location>
</feature>
<dbReference type="EnsemblPlants" id="OMERI10G06490.1">
    <property type="protein sequence ID" value="OMERI10G06490.1"/>
    <property type="gene ID" value="OMERI10G06490"/>
</dbReference>
<reference evidence="4" key="2">
    <citation type="submission" date="2018-05" db="EMBL/GenBank/DDBJ databases">
        <title>OmerRS3 (Oryza meridionalis Reference Sequence Version 3).</title>
        <authorList>
            <person name="Zhang J."/>
            <person name="Kudrna D."/>
            <person name="Lee S."/>
            <person name="Talag J."/>
            <person name="Welchert J."/>
            <person name="Wing R.A."/>
        </authorList>
    </citation>
    <scope>NUCLEOTIDE SEQUENCE [LARGE SCALE GENOMIC DNA]</scope>
    <source>
        <strain evidence="4">cv. OR44</strain>
    </source>
</reference>
<accession>A0A0E0EXI9</accession>
<dbReference type="Proteomes" id="UP000008021">
    <property type="component" value="Chromosome 10"/>
</dbReference>
<evidence type="ECO:0000313" key="4">
    <source>
        <dbReference type="EnsemblPlants" id="OMERI10G06490.1"/>
    </source>
</evidence>